<dbReference type="InterPro" id="IPR001214">
    <property type="entry name" value="SET_dom"/>
</dbReference>
<evidence type="ECO:0000256" key="1">
    <source>
        <dbReference type="SAM" id="MobiDB-lite"/>
    </source>
</evidence>
<dbReference type="Gene3D" id="2.170.270.10">
    <property type="entry name" value="SET domain"/>
    <property type="match status" value="1"/>
</dbReference>
<proteinExistence type="predicted"/>
<feature type="region of interest" description="Disordered" evidence="1">
    <location>
        <begin position="320"/>
        <end position="344"/>
    </location>
</feature>
<dbReference type="InterPro" id="IPR046341">
    <property type="entry name" value="SET_dom_sf"/>
</dbReference>
<protein>
    <recommendedName>
        <fullName evidence="2">SET domain-containing protein</fullName>
    </recommendedName>
</protein>
<dbReference type="SUPFAM" id="SSF82199">
    <property type="entry name" value="SET domain"/>
    <property type="match status" value="1"/>
</dbReference>
<dbReference type="Proteomes" id="UP000193642">
    <property type="component" value="Unassembled WGS sequence"/>
</dbReference>
<dbReference type="PROSITE" id="PS50280">
    <property type="entry name" value="SET"/>
    <property type="match status" value="1"/>
</dbReference>
<evidence type="ECO:0000259" key="2">
    <source>
        <dbReference type="PROSITE" id="PS50280"/>
    </source>
</evidence>
<comment type="caution">
    <text evidence="3">The sequence shown here is derived from an EMBL/GenBank/DDBJ whole genome shotgun (WGS) entry which is preliminary data.</text>
</comment>
<evidence type="ECO:0000313" key="3">
    <source>
        <dbReference type="EMBL" id="ORY42473.1"/>
    </source>
</evidence>
<dbReference type="OrthoDB" id="5560686at2759"/>
<feature type="domain" description="SET" evidence="2">
    <location>
        <begin position="154"/>
        <end position="276"/>
    </location>
</feature>
<feature type="compositionally biased region" description="Polar residues" evidence="1">
    <location>
        <begin position="335"/>
        <end position="344"/>
    </location>
</feature>
<sequence>MFVPPGNGEACKQGCCLNGYFKDASGLWIPVTALKDSTDESRPGWITKAGWARLQGTFLRKHTVVLCQGCEREISGKGSNLCVMCAREKRGDQWSTKYRELIKYLRTIRHFTSEAPSAELIKKLKGYDPCVVEGCENSCGFTYPLCHYCSIAKYGVYVFTSTIIGAGLGLFAGQDFQKNQFVNGLFYTGRIVEASESLSDKQYVMDVGLDDSHSIQVDGETATYGSLLRFVNVAVTREQLNCRFMKTRGSNNPQRNVRLKVTEDINAGHEFLGYYQSNKKTNEAVLWSSGQGTCFIMEAHLEEAYERGIEKVRSSARLQGVSVATRKKKKRPRAQQESGSEFEQ</sequence>
<name>A0A1Y2C609_9FUNG</name>
<evidence type="ECO:0000313" key="4">
    <source>
        <dbReference type="Proteomes" id="UP000193642"/>
    </source>
</evidence>
<organism evidence="3 4">
    <name type="scientific">Rhizoclosmatium globosum</name>
    <dbReference type="NCBI Taxonomy" id="329046"/>
    <lineage>
        <taxon>Eukaryota</taxon>
        <taxon>Fungi</taxon>
        <taxon>Fungi incertae sedis</taxon>
        <taxon>Chytridiomycota</taxon>
        <taxon>Chytridiomycota incertae sedis</taxon>
        <taxon>Chytridiomycetes</taxon>
        <taxon>Chytridiales</taxon>
        <taxon>Chytriomycetaceae</taxon>
        <taxon>Rhizoclosmatium</taxon>
    </lineage>
</organism>
<gene>
    <name evidence="3" type="ORF">BCR33DRAFT_718164</name>
</gene>
<keyword evidence="4" id="KW-1185">Reference proteome</keyword>
<dbReference type="AlphaFoldDB" id="A0A1Y2C609"/>
<accession>A0A1Y2C609</accession>
<dbReference type="EMBL" id="MCGO01000028">
    <property type="protein sequence ID" value="ORY42473.1"/>
    <property type="molecule type" value="Genomic_DNA"/>
</dbReference>
<dbReference type="Pfam" id="PF00856">
    <property type="entry name" value="SET"/>
    <property type="match status" value="1"/>
</dbReference>
<reference evidence="3 4" key="1">
    <citation type="submission" date="2016-07" db="EMBL/GenBank/DDBJ databases">
        <title>Pervasive Adenine N6-methylation of Active Genes in Fungi.</title>
        <authorList>
            <consortium name="DOE Joint Genome Institute"/>
            <person name="Mondo S.J."/>
            <person name="Dannebaum R.O."/>
            <person name="Kuo R.C."/>
            <person name="Labutti K."/>
            <person name="Haridas S."/>
            <person name="Kuo A."/>
            <person name="Salamov A."/>
            <person name="Ahrendt S.R."/>
            <person name="Lipzen A."/>
            <person name="Sullivan W."/>
            <person name="Andreopoulos W.B."/>
            <person name="Clum A."/>
            <person name="Lindquist E."/>
            <person name="Daum C."/>
            <person name="Ramamoorthy G.K."/>
            <person name="Gryganskyi A."/>
            <person name="Culley D."/>
            <person name="Magnuson J.K."/>
            <person name="James T.Y."/>
            <person name="O'Malley M.A."/>
            <person name="Stajich J.E."/>
            <person name="Spatafora J.W."/>
            <person name="Visel A."/>
            <person name="Grigoriev I.V."/>
        </authorList>
    </citation>
    <scope>NUCLEOTIDE SEQUENCE [LARGE SCALE GENOMIC DNA]</scope>
    <source>
        <strain evidence="3 4">JEL800</strain>
    </source>
</reference>